<dbReference type="InterPro" id="IPR011600">
    <property type="entry name" value="Pept_C14_caspase"/>
</dbReference>
<keyword evidence="2" id="KW-0053">Apoptosis</keyword>
<dbReference type="PANTHER" id="PTHR47901:SF8">
    <property type="entry name" value="CASPASE-3"/>
    <property type="match status" value="1"/>
</dbReference>
<feature type="non-terminal residue" evidence="7">
    <location>
        <position position="128"/>
    </location>
</feature>
<evidence type="ECO:0000256" key="2">
    <source>
        <dbReference type="ARBA" id="ARBA00022703"/>
    </source>
</evidence>
<accession>A0A3R5TMX4</accession>
<dbReference type="PANTHER" id="PTHR47901">
    <property type="entry name" value="CASPASE RECRUITMENT DOMAIN-CONTAINING PROTEIN 18"/>
    <property type="match status" value="1"/>
</dbReference>
<dbReference type="SMR" id="A0A3R5TMX4"/>
<dbReference type="GO" id="GO:0004197">
    <property type="term" value="F:cysteine-type endopeptidase activity"/>
    <property type="evidence" value="ECO:0007669"/>
    <property type="project" value="InterPro"/>
</dbReference>
<dbReference type="PROSITE" id="PS50207">
    <property type="entry name" value="CASPASE_P10"/>
    <property type="match status" value="1"/>
</dbReference>
<protein>
    <recommendedName>
        <fullName evidence="9">Caspase family p20 domain-containing protein</fullName>
    </recommendedName>
</protein>
<dbReference type="InterPro" id="IPR002398">
    <property type="entry name" value="Pept_C14"/>
</dbReference>
<keyword evidence="8" id="KW-1185">Reference proteome</keyword>
<dbReference type="Pfam" id="PF00656">
    <property type="entry name" value="Peptidase_C14"/>
    <property type="match status" value="1"/>
</dbReference>
<name>A0A3R5TMX4_MYTGA</name>
<keyword evidence="1" id="KW-0645">Protease</keyword>
<evidence type="ECO:0000256" key="4">
    <source>
        <dbReference type="RuleBase" id="RU003971"/>
    </source>
</evidence>
<dbReference type="InterPro" id="IPR002138">
    <property type="entry name" value="Pept_C14_p10"/>
</dbReference>
<dbReference type="PROSITE" id="PS50208">
    <property type="entry name" value="CASPASE_P20"/>
    <property type="match status" value="1"/>
</dbReference>
<evidence type="ECO:0000259" key="6">
    <source>
        <dbReference type="PROSITE" id="PS50208"/>
    </source>
</evidence>
<proteinExistence type="inferred from homology"/>
<organism evidence="7 8">
    <name type="scientific">Mytilus galloprovincialis</name>
    <name type="common">Mediterranean mussel</name>
    <dbReference type="NCBI Taxonomy" id="29158"/>
    <lineage>
        <taxon>Eukaryota</taxon>
        <taxon>Metazoa</taxon>
        <taxon>Spiralia</taxon>
        <taxon>Lophotrochozoa</taxon>
        <taxon>Mollusca</taxon>
        <taxon>Bivalvia</taxon>
        <taxon>Autobranchia</taxon>
        <taxon>Pteriomorphia</taxon>
        <taxon>Mytilida</taxon>
        <taxon>Mytiloidea</taxon>
        <taxon>Mytilidae</taxon>
        <taxon>Mytilinae</taxon>
        <taxon>Mytilus</taxon>
    </lineage>
</organism>
<evidence type="ECO:0000259" key="5">
    <source>
        <dbReference type="PROSITE" id="PS50207"/>
    </source>
</evidence>
<dbReference type="EMBL" id="KV595573">
    <property type="protein sequence ID" value="OPL21068.1"/>
    <property type="molecule type" value="Genomic_DNA"/>
</dbReference>
<dbReference type="Proteomes" id="UP000266721">
    <property type="component" value="Unassembled WGS sequence"/>
</dbReference>
<dbReference type="InterPro" id="IPR001309">
    <property type="entry name" value="Pept_C14_p20"/>
</dbReference>
<dbReference type="AlphaFoldDB" id="A0A3R5TMX4"/>
<evidence type="ECO:0000313" key="8">
    <source>
        <dbReference type="Proteomes" id="UP000266721"/>
    </source>
</evidence>
<reference evidence="7 8" key="1">
    <citation type="journal article" date="2016" name="PLoS ONE">
        <title>A First Insight into the Genome of the Filter-Feeder Mussel Mytilus galloprovincialis.</title>
        <authorList>
            <person name="Murgarella M."/>
            <person name="Puiu D."/>
            <person name="Novoa B."/>
            <person name="Figueras A."/>
            <person name="Posada D."/>
            <person name="Canchaya C."/>
        </authorList>
    </citation>
    <scope>NUCLEOTIDE SEQUENCE [LARGE SCALE GENOMIC DNA]</scope>
    <source>
        <tissue evidence="7">Muscle</tissue>
    </source>
</reference>
<feature type="non-terminal residue" evidence="7">
    <location>
        <position position="1"/>
    </location>
</feature>
<feature type="domain" description="Caspase family p10" evidence="5">
    <location>
        <begin position="74"/>
        <end position="128"/>
    </location>
</feature>
<dbReference type="SUPFAM" id="SSF52129">
    <property type="entry name" value="Caspase-like"/>
    <property type="match status" value="1"/>
</dbReference>
<evidence type="ECO:0000256" key="3">
    <source>
        <dbReference type="ARBA" id="ARBA00022801"/>
    </source>
</evidence>
<dbReference type="GO" id="GO:0006915">
    <property type="term" value="P:apoptotic process"/>
    <property type="evidence" value="ECO:0007669"/>
    <property type="project" value="UniProtKB-KW"/>
</dbReference>
<gene>
    <name evidence="7" type="ORF">AM593_00592</name>
</gene>
<evidence type="ECO:0000256" key="1">
    <source>
        <dbReference type="ARBA" id="ARBA00022670"/>
    </source>
</evidence>
<feature type="domain" description="Caspase family p20" evidence="6">
    <location>
        <begin position="1"/>
        <end position="50"/>
    </location>
</feature>
<keyword evidence="3" id="KW-0378">Hydrolase</keyword>
<evidence type="ECO:0000313" key="7">
    <source>
        <dbReference type="EMBL" id="OPL21068.1"/>
    </source>
</evidence>
<dbReference type="Gene3D" id="3.40.50.1460">
    <property type="match status" value="1"/>
</dbReference>
<evidence type="ECO:0008006" key="9">
    <source>
        <dbReference type="Google" id="ProtNLM"/>
    </source>
</evidence>
<dbReference type="InterPro" id="IPR029030">
    <property type="entry name" value="Caspase-like_dom_sf"/>
</dbReference>
<comment type="similarity">
    <text evidence="4">Belongs to the peptidase C14A family.</text>
</comment>
<sequence>MLTHGNDESVYTQDQAVLVDSIMNYFSAENCEELILKPKIFIFQASRQSSQSFGAGIGDRKVKQEEIPVSEGAEVVRIPNEADFLAVYSTALGERSFNQTERASPFLHHLIEELKNMGVDDDFYSVLT</sequence>
<dbReference type="GO" id="GO:0006508">
    <property type="term" value="P:proteolysis"/>
    <property type="evidence" value="ECO:0007669"/>
    <property type="project" value="UniProtKB-KW"/>
</dbReference>